<keyword evidence="2 4" id="KW-0378">Hydrolase</keyword>
<dbReference type="GO" id="GO:0016787">
    <property type="term" value="F:hydrolase activity"/>
    <property type="evidence" value="ECO:0007669"/>
    <property type="project" value="UniProtKB-KW"/>
</dbReference>
<accession>A0A3D8QFI4</accession>
<dbReference type="AlphaFoldDB" id="A0A3D8QFI4"/>
<dbReference type="InterPro" id="IPR036380">
    <property type="entry name" value="Isochorismatase-like_sf"/>
</dbReference>
<comment type="similarity">
    <text evidence="1">Belongs to the isochorismatase family.</text>
</comment>
<evidence type="ECO:0000256" key="2">
    <source>
        <dbReference type="ARBA" id="ARBA00022801"/>
    </source>
</evidence>
<reference evidence="4 5" key="1">
    <citation type="journal article" date="2018" name="IMA Fungus">
        <title>IMA Genome-F 9: Draft genome sequence of Annulohypoxylon stygium, Aspergillus mulundensis, Berkeleyomyces basicola (syn. Thielaviopsis basicola), Ceratocystis smalleyi, two Cercospora beticola strains, Coleophoma cylindrospora, Fusarium fracticaudum, Phialophora cf. hyalina, and Morchella septimelata.</title>
        <authorList>
            <person name="Wingfield B.D."/>
            <person name="Bills G.F."/>
            <person name="Dong Y."/>
            <person name="Huang W."/>
            <person name="Nel W.J."/>
            <person name="Swalarsk-Parry B.S."/>
            <person name="Vaghefi N."/>
            <person name="Wilken P.M."/>
            <person name="An Z."/>
            <person name="de Beer Z.W."/>
            <person name="De Vos L."/>
            <person name="Chen L."/>
            <person name="Duong T.A."/>
            <person name="Gao Y."/>
            <person name="Hammerbacher A."/>
            <person name="Kikkert J.R."/>
            <person name="Li Y."/>
            <person name="Li H."/>
            <person name="Li K."/>
            <person name="Li Q."/>
            <person name="Liu X."/>
            <person name="Ma X."/>
            <person name="Naidoo K."/>
            <person name="Pethybridge S.J."/>
            <person name="Sun J."/>
            <person name="Steenkamp E.T."/>
            <person name="van der Nest M.A."/>
            <person name="van Wyk S."/>
            <person name="Wingfield M.J."/>
            <person name="Xiong C."/>
            <person name="Yue Q."/>
            <person name="Zhang X."/>
        </authorList>
    </citation>
    <scope>NUCLEOTIDE SEQUENCE [LARGE SCALE GENOMIC DNA]</scope>
    <source>
        <strain evidence="4 5">BP6252</strain>
    </source>
</reference>
<dbReference type="PANTHER" id="PTHR43540">
    <property type="entry name" value="PEROXYUREIDOACRYLATE/UREIDOACRYLATE AMIDOHYDROLASE-RELATED"/>
    <property type="match status" value="1"/>
</dbReference>
<protein>
    <submittedName>
        <fullName evidence="4">Isochorismatase hydrolase-2</fullName>
    </submittedName>
</protein>
<dbReference type="PANTHER" id="PTHR43540:SF1">
    <property type="entry name" value="ISOCHORISMATASE HYDROLASE"/>
    <property type="match status" value="1"/>
</dbReference>
<dbReference type="Pfam" id="PF00857">
    <property type="entry name" value="Isochorismatase"/>
    <property type="match status" value="1"/>
</dbReference>
<dbReference type="InterPro" id="IPR050272">
    <property type="entry name" value="Isochorismatase-like_hydrls"/>
</dbReference>
<dbReference type="EMBL" id="PDLM01000015">
    <property type="protein sequence ID" value="RDW60583.1"/>
    <property type="molecule type" value="Genomic_DNA"/>
</dbReference>
<evidence type="ECO:0000256" key="1">
    <source>
        <dbReference type="ARBA" id="ARBA00006336"/>
    </source>
</evidence>
<organism evidence="4 5">
    <name type="scientific">Coleophoma cylindrospora</name>
    <dbReference type="NCBI Taxonomy" id="1849047"/>
    <lineage>
        <taxon>Eukaryota</taxon>
        <taxon>Fungi</taxon>
        <taxon>Dikarya</taxon>
        <taxon>Ascomycota</taxon>
        <taxon>Pezizomycotina</taxon>
        <taxon>Leotiomycetes</taxon>
        <taxon>Helotiales</taxon>
        <taxon>Dermateaceae</taxon>
        <taxon>Coleophoma</taxon>
    </lineage>
</organism>
<keyword evidence="5" id="KW-1185">Reference proteome</keyword>
<comment type="caution">
    <text evidence="4">The sequence shown here is derived from an EMBL/GenBank/DDBJ whole genome shotgun (WGS) entry which is preliminary data.</text>
</comment>
<dbReference type="SUPFAM" id="SSF52499">
    <property type="entry name" value="Isochorismatase-like hydrolases"/>
    <property type="match status" value="1"/>
</dbReference>
<sequence>MTMVEIPHLQPSYKQPENINRLGWGARPALLLIDVCRAYWAEGFPLDLLSNPEAAAAPDSMRRLVAAARAGKVPVIWAQVRYNAGTMLDAGMQYQKSTVCSIWQDGDTRGMDAWLPGLTADANDTIIYKKNPSAFFATTLSTELQLMHVDTLVLCGVSTSGCVRATALDAMCHGFRPMVVGSACGDRSQEIQNATLYDLDSNYADVVSEAEAIEKVVSGWS</sequence>
<feature type="domain" description="Isochorismatase-like" evidence="3">
    <location>
        <begin position="29"/>
        <end position="210"/>
    </location>
</feature>
<gene>
    <name evidence="4" type="ORF">BP6252_11966</name>
</gene>
<name>A0A3D8QFI4_9HELO</name>
<evidence type="ECO:0000259" key="3">
    <source>
        <dbReference type="Pfam" id="PF00857"/>
    </source>
</evidence>
<evidence type="ECO:0000313" key="5">
    <source>
        <dbReference type="Proteomes" id="UP000256645"/>
    </source>
</evidence>
<dbReference type="Proteomes" id="UP000256645">
    <property type="component" value="Unassembled WGS sequence"/>
</dbReference>
<evidence type="ECO:0000313" key="4">
    <source>
        <dbReference type="EMBL" id="RDW60583.1"/>
    </source>
</evidence>
<dbReference type="InterPro" id="IPR000868">
    <property type="entry name" value="Isochorismatase-like_dom"/>
</dbReference>
<dbReference type="Gene3D" id="3.40.50.850">
    <property type="entry name" value="Isochorismatase-like"/>
    <property type="match status" value="1"/>
</dbReference>
<dbReference type="OrthoDB" id="1739143at2759"/>
<proteinExistence type="inferred from homology"/>